<sequence length="355" mass="38778">MKIQRLLIFPVKSLLPVEVTYAEVTSEGFRFDRQYVLVKVPPDPSTRLAEHVTVKKTYGLALFQPSIDDQWSKLTIRHTQSRSGGGGGGGGNGGSEEDSSSSSSSSSSITIPLTPSPFHCTSAATYIVSIFGTTATGVDMGDEVASFFSGHLDLPVRLLFIGGDGRRRIPGAAYTASSTKPLPSLVHQFRGDAQFQAIRFADAAPYLVTSSASEKEALSRLPLDQQGFDILARLRPNIHIDVGDEVPPFDEDEWHELTVYTDGSRTRQKALIRCIFKCARCLSLNADLNNGETAKRENQLYGLLARDRRVNHIFPHKPVFGQYSYITPVGGTLQVGDEVAVTKRNAQENETMVGV</sequence>
<reference evidence="1" key="1">
    <citation type="submission" date="2022-10" db="EMBL/GenBank/DDBJ databases">
        <title>Complete Genome of Trichothecium roseum strain YXFP-22015, a Plant Pathogen Isolated from Citrus.</title>
        <authorList>
            <person name="Wang Y."/>
            <person name="Zhu L."/>
        </authorList>
    </citation>
    <scope>NUCLEOTIDE SEQUENCE</scope>
    <source>
        <strain evidence="1">YXFP-22015</strain>
    </source>
</reference>
<accession>A0ACC0URG4</accession>
<gene>
    <name evidence="1" type="ORF">N3K66_008833</name>
</gene>
<keyword evidence="2" id="KW-1185">Reference proteome</keyword>
<evidence type="ECO:0000313" key="1">
    <source>
        <dbReference type="EMBL" id="KAI9896661.1"/>
    </source>
</evidence>
<organism evidence="1 2">
    <name type="scientific">Trichothecium roseum</name>
    <dbReference type="NCBI Taxonomy" id="47278"/>
    <lineage>
        <taxon>Eukaryota</taxon>
        <taxon>Fungi</taxon>
        <taxon>Dikarya</taxon>
        <taxon>Ascomycota</taxon>
        <taxon>Pezizomycotina</taxon>
        <taxon>Sordariomycetes</taxon>
        <taxon>Hypocreomycetidae</taxon>
        <taxon>Hypocreales</taxon>
        <taxon>Hypocreales incertae sedis</taxon>
        <taxon>Trichothecium</taxon>
    </lineage>
</organism>
<evidence type="ECO:0000313" key="2">
    <source>
        <dbReference type="Proteomes" id="UP001163324"/>
    </source>
</evidence>
<dbReference type="EMBL" id="CM047948">
    <property type="protein sequence ID" value="KAI9896661.1"/>
    <property type="molecule type" value="Genomic_DNA"/>
</dbReference>
<name>A0ACC0URG4_9HYPO</name>
<protein>
    <submittedName>
        <fullName evidence="1">Uncharacterized protein</fullName>
    </submittedName>
</protein>
<dbReference type="Proteomes" id="UP001163324">
    <property type="component" value="Chromosome 9"/>
</dbReference>
<comment type="caution">
    <text evidence="1">The sequence shown here is derived from an EMBL/GenBank/DDBJ whole genome shotgun (WGS) entry which is preliminary data.</text>
</comment>
<proteinExistence type="predicted"/>